<keyword evidence="6" id="KW-1185">Reference proteome</keyword>
<evidence type="ECO:0008006" key="7">
    <source>
        <dbReference type="Google" id="ProtNLM"/>
    </source>
</evidence>
<dbReference type="Proteomes" id="UP000054279">
    <property type="component" value="Unassembled WGS sequence"/>
</dbReference>
<dbReference type="FunFam" id="3.40.50.300:FF:000720">
    <property type="entry name" value="Guanine nucleotide-binding protein G(k) subunit alpha"/>
    <property type="match status" value="1"/>
</dbReference>
<feature type="binding site" evidence="4">
    <location>
        <position position="103"/>
    </location>
    <ligand>
        <name>GTP</name>
        <dbReference type="ChEBI" id="CHEBI:37565"/>
    </ligand>
</feature>
<reference evidence="5 6" key="1">
    <citation type="submission" date="2014-06" db="EMBL/GenBank/DDBJ databases">
        <title>Evolutionary Origins and Diversification of the Mycorrhizal Mutualists.</title>
        <authorList>
            <consortium name="DOE Joint Genome Institute"/>
            <consortium name="Mycorrhizal Genomics Consortium"/>
            <person name="Kohler A."/>
            <person name="Kuo A."/>
            <person name="Nagy L.G."/>
            <person name="Floudas D."/>
            <person name="Copeland A."/>
            <person name="Barry K.W."/>
            <person name="Cichocki N."/>
            <person name="Veneault-Fourrey C."/>
            <person name="LaButti K."/>
            <person name="Lindquist E.A."/>
            <person name="Lipzen A."/>
            <person name="Lundell T."/>
            <person name="Morin E."/>
            <person name="Murat C."/>
            <person name="Riley R."/>
            <person name="Ohm R."/>
            <person name="Sun H."/>
            <person name="Tunlid A."/>
            <person name="Henrissat B."/>
            <person name="Grigoriev I.V."/>
            <person name="Hibbett D.S."/>
            <person name="Martin F."/>
        </authorList>
    </citation>
    <scope>NUCLEOTIDE SEQUENCE [LARGE SCALE GENOMIC DNA]</scope>
    <source>
        <strain evidence="5 6">SS14</strain>
    </source>
</reference>
<evidence type="ECO:0000256" key="2">
    <source>
        <dbReference type="ARBA" id="ARBA00023134"/>
    </source>
</evidence>
<dbReference type="Gene3D" id="3.40.50.300">
    <property type="entry name" value="P-loop containing nucleotide triphosphate hydrolases"/>
    <property type="match status" value="1"/>
</dbReference>
<dbReference type="GO" id="GO:0005525">
    <property type="term" value="F:GTP binding"/>
    <property type="evidence" value="ECO:0007669"/>
    <property type="project" value="UniProtKB-KW"/>
</dbReference>
<feature type="binding site" evidence="4">
    <location>
        <begin position="43"/>
        <end position="46"/>
    </location>
    <ligand>
        <name>GTP</name>
        <dbReference type="ChEBI" id="CHEBI:37565"/>
    </ligand>
</feature>
<evidence type="ECO:0000256" key="3">
    <source>
        <dbReference type="ARBA" id="ARBA00023224"/>
    </source>
</evidence>
<dbReference type="GO" id="GO:0003924">
    <property type="term" value="F:GTPase activity"/>
    <property type="evidence" value="ECO:0007669"/>
    <property type="project" value="InterPro"/>
</dbReference>
<dbReference type="GO" id="GO:0007188">
    <property type="term" value="P:adenylate cyclase-modulating G protein-coupled receptor signaling pathway"/>
    <property type="evidence" value="ECO:0007669"/>
    <property type="project" value="TreeGrafter"/>
</dbReference>
<dbReference type="GO" id="GO:0031683">
    <property type="term" value="F:G-protein beta/gamma-subunit complex binding"/>
    <property type="evidence" value="ECO:0007669"/>
    <property type="project" value="InterPro"/>
</dbReference>
<dbReference type="GO" id="GO:0005834">
    <property type="term" value="C:heterotrimeric G-protein complex"/>
    <property type="evidence" value="ECO:0007669"/>
    <property type="project" value="TreeGrafter"/>
</dbReference>
<keyword evidence="3" id="KW-0807">Transducer</keyword>
<dbReference type="InterPro" id="IPR027417">
    <property type="entry name" value="P-loop_NTPase"/>
</dbReference>
<name>A0A0C9V4K8_SPHS4</name>
<organism evidence="5 6">
    <name type="scientific">Sphaerobolus stellatus (strain SS14)</name>
    <dbReference type="NCBI Taxonomy" id="990650"/>
    <lineage>
        <taxon>Eukaryota</taxon>
        <taxon>Fungi</taxon>
        <taxon>Dikarya</taxon>
        <taxon>Basidiomycota</taxon>
        <taxon>Agaricomycotina</taxon>
        <taxon>Agaricomycetes</taxon>
        <taxon>Phallomycetidae</taxon>
        <taxon>Geastrales</taxon>
        <taxon>Sphaerobolaceae</taxon>
        <taxon>Sphaerobolus</taxon>
    </lineage>
</organism>
<evidence type="ECO:0000256" key="1">
    <source>
        <dbReference type="ARBA" id="ARBA00022741"/>
    </source>
</evidence>
<proteinExistence type="predicted"/>
<dbReference type="EMBL" id="KN837176">
    <property type="protein sequence ID" value="KIJ36647.1"/>
    <property type="molecule type" value="Genomic_DNA"/>
</dbReference>
<evidence type="ECO:0000313" key="5">
    <source>
        <dbReference type="EMBL" id="KIJ36647.1"/>
    </source>
</evidence>
<keyword evidence="2 4" id="KW-0342">GTP-binding</keyword>
<dbReference type="InterPro" id="IPR001019">
    <property type="entry name" value="Gprotein_alpha_su"/>
</dbReference>
<gene>
    <name evidence="5" type="ORF">M422DRAFT_260997</name>
</gene>
<evidence type="ECO:0000256" key="4">
    <source>
        <dbReference type="PIRSR" id="PIRSR601019-1"/>
    </source>
</evidence>
<dbReference type="GO" id="GO:0001664">
    <property type="term" value="F:G protein-coupled receptor binding"/>
    <property type="evidence" value="ECO:0007669"/>
    <property type="project" value="TreeGrafter"/>
</dbReference>
<dbReference type="HOGENOM" id="CLU_1603779_0_0_1"/>
<dbReference type="PANTHER" id="PTHR10218">
    <property type="entry name" value="GTP-BINDING PROTEIN ALPHA SUBUNIT"/>
    <property type="match status" value="1"/>
</dbReference>
<sequence>MSAFDQTLAEARDVNRLEDTFTLWKNICSSRLLSNVSIVLLLNKRDILQKKLEMGISFSRYVKSYQGANKWEAVAKYLKTKFKAVQRELSPEKRLYYAHITCATDVKQMSAILAASSRDSDAHPYQYIDSRQASDIKHLDTRYPSAYMLARNLEAAAGSMPKFHML</sequence>
<dbReference type="PANTHER" id="PTHR10218:SF360">
    <property type="entry name" value="GUANINE NUCLEOTIDE-BINDING PROTEIN SUBUNIT ALPHA HOMOLOG"/>
    <property type="match status" value="1"/>
</dbReference>
<dbReference type="Pfam" id="PF00503">
    <property type="entry name" value="G-alpha"/>
    <property type="match status" value="1"/>
</dbReference>
<protein>
    <recommendedName>
        <fullName evidence="7">Guanine nucleotide-binding protein subunit alpha</fullName>
    </recommendedName>
</protein>
<dbReference type="PROSITE" id="PS51882">
    <property type="entry name" value="G_ALPHA"/>
    <property type="match status" value="1"/>
</dbReference>
<keyword evidence="1 4" id="KW-0547">Nucleotide-binding</keyword>
<dbReference type="SUPFAM" id="SSF52540">
    <property type="entry name" value="P-loop containing nucleoside triphosphate hydrolases"/>
    <property type="match status" value="1"/>
</dbReference>
<evidence type="ECO:0000313" key="6">
    <source>
        <dbReference type="Proteomes" id="UP000054279"/>
    </source>
</evidence>
<dbReference type="GO" id="GO:0005737">
    <property type="term" value="C:cytoplasm"/>
    <property type="evidence" value="ECO:0007669"/>
    <property type="project" value="TreeGrafter"/>
</dbReference>
<dbReference type="AlphaFoldDB" id="A0A0C9V4K8"/>
<accession>A0A0C9V4K8</accession>